<dbReference type="InterPro" id="IPR000717">
    <property type="entry name" value="PCI_dom"/>
</dbReference>
<dbReference type="PROSITE" id="PS50250">
    <property type="entry name" value="PCI"/>
    <property type="match status" value="1"/>
</dbReference>
<dbReference type="FunFam" id="1.25.40.990:FF:000005">
    <property type="entry name" value="Putative SAC3/GANP family protein"/>
    <property type="match status" value="1"/>
</dbReference>
<proteinExistence type="predicted"/>
<feature type="domain" description="PCI" evidence="1">
    <location>
        <begin position="49"/>
        <end position="232"/>
    </location>
</feature>
<dbReference type="Proteomes" id="UP000639772">
    <property type="component" value="Chromosome 7"/>
</dbReference>
<dbReference type="PANTHER" id="PTHR12436:SF4">
    <property type="entry name" value="LEUKOCYTE RECEPTOR CLUSTER MEMBER 8"/>
    <property type="match status" value="1"/>
</dbReference>
<comment type="caution">
    <text evidence="2">The sequence shown here is derived from an EMBL/GenBank/DDBJ whole genome shotgun (WGS) entry which is preliminary data.</text>
</comment>
<protein>
    <recommendedName>
        <fullName evidence="1">PCI domain-containing protein</fullName>
    </recommendedName>
</protein>
<dbReference type="EMBL" id="JADCNM010000007">
    <property type="protein sequence ID" value="KAG0475304.1"/>
    <property type="molecule type" value="Genomic_DNA"/>
</dbReference>
<sequence length="253" mass="28399">MVQTSQKNYYYKCDQLKSIRQDLTVQRIQNELTVKVYETHARLALEAGDLPEFNQCQSQLKRLYAEGIKGCRMEFSAYNLLCVILHSNNKRDLLSSMNSLSYEAKQDEAVKLALAVRSAVSLGNYVLFFRLYKSAPSLFTCLMDLHVEKMRFEAIKCMSKSYRPTVPVVYISQVLGFSNSAQTDADDGKGTSGQEDCEEWLRAHGAVLAVDSYGELQLDTKASSLTLYMPEPEDAVAHGDANLAVDDFLTRAS</sequence>
<evidence type="ECO:0000313" key="3">
    <source>
        <dbReference type="Proteomes" id="UP000639772"/>
    </source>
</evidence>
<reference evidence="2 3" key="1">
    <citation type="journal article" date="2020" name="Nat. Food">
        <title>A phased Vanilla planifolia genome enables genetic improvement of flavour and production.</title>
        <authorList>
            <person name="Hasing T."/>
            <person name="Tang H."/>
            <person name="Brym M."/>
            <person name="Khazi F."/>
            <person name="Huang T."/>
            <person name="Chambers A.H."/>
        </authorList>
    </citation>
    <scope>NUCLEOTIDE SEQUENCE [LARGE SCALE GENOMIC DNA]</scope>
    <source>
        <tissue evidence="2">Leaf</tissue>
    </source>
</reference>
<dbReference type="InterPro" id="IPR045107">
    <property type="entry name" value="SAC3/GANP/THP3"/>
</dbReference>
<dbReference type="Pfam" id="PF03399">
    <property type="entry name" value="SAC3_GANP"/>
    <property type="match status" value="1"/>
</dbReference>
<dbReference type="InterPro" id="IPR005062">
    <property type="entry name" value="SAC3/GANP/THP3_conserved"/>
</dbReference>
<dbReference type="Gene3D" id="1.25.40.990">
    <property type="match status" value="1"/>
</dbReference>
<gene>
    <name evidence="2" type="ORF">HPP92_014990</name>
</gene>
<name>A0A835QSL4_VANPL</name>
<accession>A0A835QSL4</accession>
<dbReference type="OrthoDB" id="199574at2759"/>
<evidence type="ECO:0000259" key="1">
    <source>
        <dbReference type="PROSITE" id="PS50250"/>
    </source>
</evidence>
<organism evidence="2 3">
    <name type="scientific">Vanilla planifolia</name>
    <name type="common">Vanilla</name>
    <dbReference type="NCBI Taxonomy" id="51239"/>
    <lineage>
        <taxon>Eukaryota</taxon>
        <taxon>Viridiplantae</taxon>
        <taxon>Streptophyta</taxon>
        <taxon>Embryophyta</taxon>
        <taxon>Tracheophyta</taxon>
        <taxon>Spermatophyta</taxon>
        <taxon>Magnoliopsida</taxon>
        <taxon>Liliopsida</taxon>
        <taxon>Asparagales</taxon>
        <taxon>Orchidaceae</taxon>
        <taxon>Vanilloideae</taxon>
        <taxon>Vanilleae</taxon>
        <taxon>Vanilla</taxon>
    </lineage>
</organism>
<dbReference type="GO" id="GO:0005634">
    <property type="term" value="C:nucleus"/>
    <property type="evidence" value="ECO:0007669"/>
    <property type="project" value="TreeGrafter"/>
</dbReference>
<dbReference type="PANTHER" id="PTHR12436">
    <property type="entry name" value="80 KDA MCM3-ASSOCIATED PROTEIN"/>
    <property type="match status" value="1"/>
</dbReference>
<evidence type="ECO:0000313" key="2">
    <source>
        <dbReference type="EMBL" id="KAG0475304.1"/>
    </source>
</evidence>
<dbReference type="AlphaFoldDB" id="A0A835QSL4"/>